<comment type="caution">
    <text evidence="2">The sequence shown here is derived from an EMBL/GenBank/DDBJ whole genome shotgun (WGS) entry which is preliminary data.</text>
</comment>
<proteinExistence type="predicted"/>
<feature type="transmembrane region" description="Helical" evidence="1">
    <location>
        <begin position="256"/>
        <end position="280"/>
    </location>
</feature>
<sequence length="352" mass="37156">MSLERRYRRLMLAYPGPYRTGHGADMVTTLLEMAEPGQTRPSRADAWHLVLSGLRQRFRLPSGRPLVLLAAVLITLIGGAFGAAAGSWAAEQTFTRLPGDSGVEALTRQVSGGGSEFTVSRSASPWWTGMASGHIDSPGWTPEAAQQRLTAAGWQVTAIERRDGTSFTMDPATGTGVEEKMRGAAFTAARDGLRLDVSGYVSAERGSISVVTWPADTGATRPLLVAGAVIGLLVGWLLAAAGAYRLGRQSVARRRLGVALTGLAVVASALPAFAFGVNVWRVFRYSDSMVFTVHSALNRGPYWSYGTPWMLLQLAVAAVVLAVVAWACVSVRPKAVSAADTSRAGSPAPAGD</sequence>
<evidence type="ECO:0000256" key="1">
    <source>
        <dbReference type="SAM" id="Phobius"/>
    </source>
</evidence>
<keyword evidence="1" id="KW-0472">Membrane</keyword>
<gene>
    <name evidence="2" type="ORF">JIG36_28870</name>
</gene>
<feature type="transmembrane region" description="Helical" evidence="1">
    <location>
        <begin position="66"/>
        <end position="90"/>
    </location>
</feature>
<name>A0ABS2AIE7_9ACTN</name>
<reference evidence="2 3" key="1">
    <citation type="submission" date="2021-01" db="EMBL/GenBank/DDBJ databases">
        <title>Actinoplanes sp. nov. LDG1-06 isolated from lichen.</title>
        <authorList>
            <person name="Saeng-In P."/>
            <person name="Phongsopitanun W."/>
            <person name="Kanchanasin P."/>
            <person name="Yuki M."/>
            <person name="Kudo T."/>
            <person name="Ohkuma M."/>
            <person name="Tanasupawat S."/>
        </authorList>
    </citation>
    <scope>NUCLEOTIDE SEQUENCE [LARGE SCALE GENOMIC DNA]</scope>
    <source>
        <strain evidence="2 3">LDG1-06</strain>
    </source>
</reference>
<feature type="transmembrane region" description="Helical" evidence="1">
    <location>
        <begin position="309"/>
        <end position="329"/>
    </location>
</feature>
<evidence type="ECO:0000313" key="2">
    <source>
        <dbReference type="EMBL" id="MBM2619563.1"/>
    </source>
</evidence>
<keyword evidence="3" id="KW-1185">Reference proteome</keyword>
<protein>
    <submittedName>
        <fullName evidence="2">PepSY domain-containing protein</fullName>
    </submittedName>
</protein>
<accession>A0ABS2AIE7</accession>
<feature type="transmembrane region" description="Helical" evidence="1">
    <location>
        <begin position="223"/>
        <end position="244"/>
    </location>
</feature>
<dbReference type="EMBL" id="JAENHP010000011">
    <property type="protein sequence ID" value="MBM2619563.1"/>
    <property type="molecule type" value="Genomic_DNA"/>
</dbReference>
<keyword evidence="1" id="KW-0812">Transmembrane</keyword>
<dbReference type="RefSeq" id="WP_203379556.1">
    <property type="nucleotide sequence ID" value="NZ_JAENHP010000011.1"/>
</dbReference>
<organism evidence="2 3">
    <name type="scientific">Paractinoplanes ovalisporus</name>
    <dbReference type="NCBI Taxonomy" id="2810368"/>
    <lineage>
        <taxon>Bacteria</taxon>
        <taxon>Bacillati</taxon>
        <taxon>Actinomycetota</taxon>
        <taxon>Actinomycetes</taxon>
        <taxon>Micromonosporales</taxon>
        <taxon>Micromonosporaceae</taxon>
        <taxon>Paractinoplanes</taxon>
    </lineage>
</organism>
<evidence type="ECO:0000313" key="3">
    <source>
        <dbReference type="Proteomes" id="UP000632138"/>
    </source>
</evidence>
<dbReference type="Proteomes" id="UP000632138">
    <property type="component" value="Unassembled WGS sequence"/>
</dbReference>
<keyword evidence="1" id="KW-1133">Transmembrane helix</keyword>